<sequence>MAGKSGPVGVGDEMGAASSWRTPKHHPHGSPLRIDEGSCRCGLGLKSQGPHLQIDGKADDMVDGNGWRTPSTIPIKMMLRRIKRKCFIEVSVVQRLQMETGWFL</sequence>
<dbReference type="OrthoDB" id="10528431at2759"/>
<dbReference type="AlphaFoldDB" id="A0A8J5VX89"/>
<protein>
    <submittedName>
        <fullName evidence="2">Uncharacterized protein</fullName>
    </submittedName>
</protein>
<name>A0A8J5VX89_ZIZPA</name>
<comment type="caution">
    <text evidence="2">The sequence shown here is derived from an EMBL/GenBank/DDBJ whole genome shotgun (WGS) entry which is preliminary data.</text>
</comment>
<feature type="region of interest" description="Disordered" evidence="1">
    <location>
        <begin position="1"/>
        <end position="33"/>
    </location>
</feature>
<evidence type="ECO:0000313" key="2">
    <source>
        <dbReference type="EMBL" id="KAG8061834.1"/>
    </source>
</evidence>
<accession>A0A8J5VX89</accession>
<dbReference type="Proteomes" id="UP000729402">
    <property type="component" value="Unassembled WGS sequence"/>
</dbReference>
<dbReference type="EMBL" id="JAAALK010000286">
    <property type="protein sequence ID" value="KAG8061834.1"/>
    <property type="molecule type" value="Genomic_DNA"/>
</dbReference>
<reference evidence="2" key="2">
    <citation type="submission" date="2021-02" db="EMBL/GenBank/DDBJ databases">
        <authorList>
            <person name="Kimball J.A."/>
            <person name="Haas M.W."/>
            <person name="Macchietto M."/>
            <person name="Kono T."/>
            <person name="Duquette J."/>
            <person name="Shao M."/>
        </authorList>
    </citation>
    <scope>NUCLEOTIDE SEQUENCE</scope>
    <source>
        <tissue evidence="2">Fresh leaf tissue</tissue>
    </source>
</reference>
<keyword evidence="3" id="KW-1185">Reference proteome</keyword>
<organism evidence="2 3">
    <name type="scientific">Zizania palustris</name>
    <name type="common">Northern wild rice</name>
    <dbReference type="NCBI Taxonomy" id="103762"/>
    <lineage>
        <taxon>Eukaryota</taxon>
        <taxon>Viridiplantae</taxon>
        <taxon>Streptophyta</taxon>
        <taxon>Embryophyta</taxon>
        <taxon>Tracheophyta</taxon>
        <taxon>Spermatophyta</taxon>
        <taxon>Magnoliopsida</taxon>
        <taxon>Liliopsida</taxon>
        <taxon>Poales</taxon>
        <taxon>Poaceae</taxon>
        <taxon>BOP clade</taxon>
        <taxon>Oryzoideae</taxon>
        <taxon>Oryzeae</taxon>
        <taxon>Zizaniinae</taxon>
        <taxon>Zizania</taxon>
    </lineage>
</organism>
<evidence type="ECO:0000256" key="1">
    <source>
        <dbReference type="SAM" id="MobiDB-lite"/>
    </source>
</evidence>
<gene>
    <name evidence="2" type="ORF">GUJ93_ZPchr0003g16666</name>
</gene>
<proteinExistence type="predicted"/>
<evidence type="ECO:0000313" key="3">
    <source>
        <dbReference type="Proteomes" id="UP000729402"/>
    </source>
</evidence>
<reference evidence="2" key="1">
    <citation type="journal article" date="2021" name="bioRxiv">
        <title>Whole Genome Assembly and Annotation of Northern Wild Rice, Zizania palustris L., Supports a Whole Genome Duplication in the Zizania Genus.</title>
        <authorList>
            <person name="Haas M."/>
            <person name="Kono T."/>
            <person name="Macchietto M."/>
            <person name="Millas R."/>
            <person name="McGilp L."/>
            <person name="Shao M."/>
            <person name="Duquette J."/>
            <person name="Hirsch C.N."/>
            <person name="Kimball J."/>
        </authorList>
    </citation>
    <scope>NUCLEOTIDE SEQUENCE</scope>
    <source>
        <tissue evidence="2">Fresh leaf tissue</tissue>
    </source>
</reference>